<evidence type="ECO:0000256" key="2">
    <source>
        <dbReference type="SAM" id="Phobius"/>
    </source>
</evidence>
<keyword evidence="2" id="KW-0472">Membrane</keyword>
<sequence>MNKNINAKTVILIVSTIVLALVAVGTAFWLYQLQSQPVAPNVPESKPKATAPSQANCTGGINFTLAAANNTDSPTTPTPTRAVGGVASPTPSLTPTVAPTAALTSSPVPTSAQGGSGSSGGTTSQAKATPAPGTALPDVGISWPVLTAVSAGALVLFIGILLAL</sequence>
<feature type="compositionally biased region" description="Low complexity" evidence="1">
    <location>
        <begin position="74"/>
        <end position="113"/>
    </location>
</feature>
<dbReference type="EMBL" id="MHBW01000003">
    <property type="protein sequence ID" value="OGY09929.1"/>
    <property type="molecule type" value="Genomic_DNA"/>
</dbReference>
<evidence type="ECO:0000313" key="4">
    <source>
        <dbReference type="Proteomes" id="UP000177967"/>
    </source>
</evidence>
<comment type="caution">
    <text evidence="3">The sequence shown here is derived from an EMBL/GenBank/DDBJ whole genome shotgun (WGS) entry which is preliminary data.</text>
</comment>
<feature type="region of interest" description="Disordered" evidence="1">
    <location>
        <begin position="68"/>
        <end position="133"/>
    </location>
</feature>
<evidence type="ECO:0000313" key="3">
    <source>
        <dbReference type="EMBL" id="OGY09929.1"/>
    </source>
</evidence>
<feature type="transmembrane region" description="Helical" evidence="2">
    <location>
        <begin position="12"/>
        <end position="31"/>
    </location>
</feature>
<dbReference type="Proteomes" id="UP000177967">
    <property type="component" value="Unassembled WGS sequence"/>
</dbReference>
<dbReference type="AlphaFoldDB" id="A0A1G1V3I2"/>
<keyword evidence="2" id="KW-0812">Transmembrane</keyword>
<accession>A0A1G1V3I2</accession>
<protein>
    <submittedName>
        <fullName evidence="3">Uncharacterized protein</fullName>
    </submittedName>
</protein>
<gene>
    <name evidence="3" type="ORF">A2782_04475</name>
</gene>
<reference evidence="3 4" key="1">
    <citation type="journal article" date="2016" name="Nat. Commun.">
        <title>Thousands of microbial genomes shed light on interconnected biogeochemical processes in an aquifer system.</title>
        <authorList>
            <person name="Anantharaman K."/>
            <person name="Brown C.T."/>
            <person name="Hug L.A."/>
            <person name="Sharon I."/>
            <person name="Castelle C.J."/>
            <person name="Probst A.J."/>
            <person name="Thomas B.C."/>
            <person name="Singh A."/>
            <person name="Wilkins M.J."/>
            <person name="Karaoz U."/>
            <person name="Brodie E.L."/>
            <person name="Williams K.H."/>
            <person name="Hubbard S.S."/>
            <person name="Banfield J.F."/>
        </authorList>
    </citation>
    <scope>NUCLEOTIDE SEQUENCE [LARGE SCALE GENOMIC DNA]</scope>
</reference>
<name>A0A1G1V3I2_9BACT</name>
<feature type="transmembrane region" description="Helical" evidence="2">
    <location>
        <begin position="141"/>
        <end position="163"/>
    </location>
</feature>
<organism evidence="3 4">
    <name type="scientific">Candidatus Blackburnbacteria bacterium RIFCSPHIGHO2_01_FULL_43_15b</name>
    <dbReference type="NCBI Taxonomy" id="1797513"/>
    <lineage>
        <taxon>Bacteria</taxon>
        <taxon>Candidatus Blackburniibacteriota</taxon>
    </lineage>
</organism>
<keyword evidence="2" id="KW-1133">Transmembrane helix</keyword>
<evidence type="ECO:0000256" key="1">
    <source>
        <dbReference type="SAM" id="MobiDB-lite"/>
    </source>
</evidence>
<proteinExistence type="predicted"/>
<dbReference type="STRING" id="1797513.A2782_04475"/>